<proteinExistence type="predicted"/>
<dbReference type="AlphaFoldDB" id="U6MYC1"/>
<feature type="region of interest" description="Disordered" evidence="2">
    <location>
        <begin position="880"/>
        <end position="924"/>
    </location>
</feature>
<feature type="region of interest" description="Disordered" evidence="2">
    <location>
        <begin position="568"/>
        <end position="591"/>
    </location>
</feature>
<dbReference type="Proteomes" id="UP000030754">
    <property type="component" value="Unassembled WGS sequence"/>
</dbReference>
<dbReference type="PANTHER" id="PTHR12277:SF81">
    <property type="entry name" value="PROTEIN ABHD13"/>
    <property type="match status" value="1"/>
</dbReference>
<feature type="region of interest" description="Disordered" evidence="2">
    <location>
        <begin position="159"/>
        <end position="186"/>
    </location>
</feature>
<sequence length="951" mass="100563">MGSALSTGKHPLIDSSLVFPAPPSSYSCSSDGLLLLRSRFAITSGSPAAVPAFLVVPSPQSHLKLAAALRTARLAAAAAEAAVAAAAAAGGLPPQQQPRRRSNIEGICAPPAAVARTELSDGETERQQQLFQQLEQRRKELQQHMLVLQQLQREQRQQRVLRRRQTRKALTSQAEEPASTAAEAEGGEAEAAASVVAAAALTINSAADTPVSQRESFLLSTSSEAGEASAAAAGDAVLTAGKSGSYWDTEATGGGGGSDYCILYFHGNACDANMVRGWLQVVADELGIPILVFEYPGYGLLSGIASSSSGIDRCAKVALEFLVEQLQFPPEKIILCGRSIGTGPAAFLASRLAKCNLQLGGLVLISPFASMAALAADMADLPEPLARLVVTHHWDTEAALKQCQGLPLCVIHGQEDEIIPVSHSRRLLSSALHAAALRVSHLPPHADHSIGLEPAAMREEVLQPLQLFLRKVRCAARLRRQQQLHHKKHLEAQARRAAAANAAATAVAAAAADSLVGHLQPQVSRLLRERTSCVGRWQSQQQHEGQLKHQQRQQQCGKAASVSCDAVRYSSKTSGAQSSTDRSSSSTKRCFSVKGRLTSPLTMQSAAFSLHHRPQHLEHMQQQQPLRRRSLKLVRSSMLEVDSSSTDDDIVEENIPQKEHGDKDILGSSSPASHTAAVAATSEAVEWDASEREADGAAAAADNSAVRLPQSFYGDSDAEAPSAPVATAAAAPNADFLRSCSTDTGTAATTPAARERISAARAFLASEAKIHGRLLLACRRMQQQQRLPIASANTFFTGKATAPAAAARAPAVAAVAFSQQTRRLGTVGEAPGAAAAAAAARGIKALHLPPANPCSKGDINGRTPAAAAVAAKQFLSRQRTCHSAVSEGERSKLGERSSLKQQQHRHKQQQEEQQQQASGLLCSRRTIGSSARRALSLTGGHMFSGRNAEQQ</sequence>
<feature type="compositionally biased region" description="Low complexity" evidence="2">
    <location>
        <begin position="573"/>
        <end position="587"/>
    </location>
</feature>
<dbReference type="Gene3D" id="3.40.50.1820">
    <property type="entry name" value="alpha/beta hydrolase"/>
    <property type="match status" value="1"/>
</dbReference>
<keyword evidence="4" id="KW-1185">Reference proteome</keyword>
<dbReference type="SUPFAM" id="SSF53474">
    <property type="entry name" value="alpha/beta-Hydrolases"/>
    <property type="match status" value="1"/>
</dbReference>
<gene>
    <name evidence="3" type="ORF">ENH_00066440</name>
</gene>
<reference evidence="3" key="1">
    <citation type="submission" date="2013-10" db="EMBL/GenBank/DDBJ databases">
        <title>Genomic analysis of the causative agents of coccidiosis in chickens.</title>
        <authorList>
            <person name="Reid A.J."/>
            <person name="Blake D."/>
            <person name="Billington K."/>
            <person name="Browne H."/>
            <person name="Dunn M."/>
            <person name="Hung S."/>
            <person name="Kawahara F."/>
            <person name="Miranda-Saavedra D."/>
            <person name="Mourier T."/>
            <person name="Nagra H."/>
            <person name="Otto T.D."/>
            <person name="Rawlings N."/>
            <person name="Sanchez A."/>
            <person name="Sanders M."/>
            <person name="Subramaniam C."/>
            <person name="Tay Y."/>
            <person name="Dear P."/>
            <person name="Doerig C."/>
            <person name="Gruber A."/>
            <person name="Parkinson J."/>
            <person name="Shirley M."/>
            <person name="Wan K.L."/>
            <person name="Berriman M."/>
            <person name="Tomley F."/>
            <person name="Pain A."/>
        </authorList>
    </citation>
    <scope>NUCLEOTIDE SEQUENCE [LARGE SCALE GENOMIC DNA]</scope>
    <source>
        <strain evidence="3">Houghton</strain>
    </source>
</reference>
<feature type="compositionally biased region" description="Basic and acidic residues" evidence="2">
    <location>
        <begin position="887"/>
        <end position="898"/>
    </location>
</feature>
<evidence type="ECO:0000256" key="1">
    <source>
        <dbReference type="SAM" id="Coils"/>
    </source>
</evidence>
<dbReference type="RefSeq" id="XP_013437709.1">
    <property type="nucleotide sequence ID" value="XM_013582255.1"/>
</dbReference>
<name>U6MYC1_9EIME</name>
<protein>
    <submittedName>
        <fullName evidence="3">Uncharacterized protein</fullName>
    </submittedName>
</protein>
<feature type="compositionally biased region" description="Low complexity" evidence="2">
    <location>
        <begin position="174"/>
        <end position="186"/>
    </location>
</feature>
<evidence type="ECO:0000256" key="2">
    <source>
        <dbReference type="SAM" id="MobiDB-lite"/>
    </source>
</evidence>
<dbReference type="OrthoDB" id="347433at2759"/>
<dbReference type="EMBL" id="HG725685">
    <property type="protein sequence ID" value="CDJ69242.1"/>
    <property type="molecule type" value="Genomic_DNA"/>
</dbReference>
<feature type="coiled-coil region" evidence="1">
    <location>
        <begin position="124"/>
        <end position="154"/>
    </location>
</feature>
<accession>U6MYC1</accession>
<dbReference type="InterPro" id="IPR029058">
    <property type="entry name" value="AB_hydrolase_fold"/>
</dbReference>
<organism evidence="3 4">
    <name type="scientific">Eimeria necatrix</name>
    <dbReference type="NCBI Taxonomy" id="51315"/>
    <lineage>
        <taxon>Eukaryota</taxon>
        <taxon>Sar</taxon>
        <taxon>Alveolata</taxon>
        <taxon>Apicomplexa</taxon>
        <taxon>Conoidasida</taxon>
        <taxon>Coccidia</taxon>
        <taxon>Eucoccidiorida</taxon>
        <taxon>Eimeriorina</taxon>
        <taxon>Eimeriidae</taxon>
        <taxon>Eimeria</taxon>
    </lineage>
</organism>
<evidence type="ECO:0000313" key="4">
    <source>
        <dbReference type="Proteomes" id="UP000030754"/>
    </source>
</evidence>
<feature type="region of interest" description="Disordered" evidence="2">
    <location>
        <begin position="932"/>
        <end position="951"/>
    </location>
</feature>
<dbReference type="VEuPathDB" id="ToxoDB:ENH_00066440"/>
<evidence type="ECO:0000313" key="3">
    <source>
        <dbReference type="EMBL" id="CDJ69242.1"/>
    </source>
</evidence>
<dbReference type="PANTHER" id="PTHR12277">
    <property type="entry name" value="ALPHA/BETA HYDROLASE DOMAIN-CONTAINING PROTEIN"/>
    <property type="match status" value="1"/>
</dbReference>
<dbReference type="GeneID" id="25476779"/>
<reference evidence="3" key="2">
    <citation type="submission" date="2013-10" db="EMBL/GenBank/DDBJ databases">
        <authorList>
            <person name="Aslett M."/>
        </authorList>
    </citation>
    <scope>NUCLEOTIDE SEQUENCE [LARGE SCALE GENOMIC DNA]</scope>
    <source>
        <strain evidence="3">Houghton</strain>
    </source>
</reference>
<keyword evidence="1" id="KW-0175">Coiled coil</keyword>